<dbReference type="InterPro" id="IPR025774">
    <property type="entry name" value="PiNMT-like"/>
</dbReference>
<evidence type="ECO:0000256" key="2">
    <source>
        <dbReference type="ARBA" id="ARBA00022679"/>
    </source>
</evidence>
<protein>
    <recommendedName>
        <fullName evidence="6">Methyltransferase type 11 domain-containing protein</fullName>
    </recommendedName>
</protein>
<proteinExistence type="inferred from homology"/>
<evidence type="ECO:0000256" key="3">
    <source>
        <dbReference type="ARBA" id="ARBA00022691"/>
    </source>
</evidence>
<dbReference type="AlphaFoldDB" id="A0A7S2UUJ1"/>
<reference evidence="7" key="1">
    <citation type="submission" date="2021-01" db="EMBL/GenBank/DDBJ databases">
        <authorList>
            <person name="Corre E."/>
            <person name="Pelletier E."/>
            <person name="Niang G."/>
            <person name="Scheremetjew M."/>
            <person name="Finn R."/>
            <person name="Kale V."/>
            <person name="Holt S."/>
            <person name="Cochrane G."/>
            <person name="Meng A."/>
            <person name="Brown T."/>
            <person name="Cohen L."/>
        </authorList>
    </citation>
    <scope>NUCLEOTIDE SEQUENCE</scope>
    <source>
        <strain evidence="7">CCMP1661</strain>
    </source>
</reference>
<feature type="domain" description="Methyltransferase type 11" evidence="6">
    <location>
        <begin position="214"/>
        <end position="312"/>
    </location>
</feature>
<evidence type="ECO:0000259" key="6">
    <source>
        <dbReference type="Pfam" id="PF08241"/>
    </source>
</evidence>
<accession>A0A7S2UUJ1</accession>
<sequence>MKQNFKVTSVSCGIISMLCTGFVAAFVPQVRPPVSSVPTLFKQYSSVSQGLVTENRVRSKDSLLQMGLGSELLGTTAMGQVGKQMLLASATATTSAASGIPVKAVVMAGLAGGALFWLKNKLDEPSRAYKATEDYNSVAAEYDAWTEEGVLEEYWGEHIHLGYYSDEDRAKGAFKKSSIKARYEFIDRMMKFAGVAGYQGSENDPDAVKPAKILDVGCGFGGTSRYLAKALPESEVTGITISPAQVKRGTEMNKEQGVANAQFKIVDAMNMTFADNTFDLVWACESGEHMPDKKKYVEEMVRVLKPGGRLVIATWCQRDNSTSGFTPEEEKKLDFLYSEWTHPFFISYEDYGRLVEGTGTMEQVVTDDWAKETLPSWRHAIYDGLFRPWFIAQRPHLWWKTLKDIWCMNKMHLAFEEGLMTYGMIKGIKKPIAASE</sequence>
<feature type="region of interest" description="SAM motif II" evidence="4">
    <location>
        <begin position="276"/>
        <end position="284"/>
    </location>
</feature>
<keyword evidence="3 4" id="KW-0949">S-adenosyl-L-methionine</keyword>
<dbReference type="InterPro" id="IPR029063">
    <property type="entry name" value="SAM-dependent_MTases_sf"/>
</dbReference>
<evidence type="ECO:0000256" key="5">
    <source>
        <dbReference type="SAM" id="Phobius"/>
    </source>
</evidence>
<name>A0A7S2UUJ1_9STRA</name>
<feature type="transmembrane region" description="Helical" evidence="5">
    <location>
        <begin position="7"/>
        <end position="27"/>
    </location>
</feature>
<evidence type="ECO:0000256" key="1">
    <source>
        <dbReference type="ARBA" id="ARBA00022603"/>
    </source>
</evidence>
<dbReference type="InterPro" id="IPR050447">
    <property type="entry name" value="Erg6_SMT_methyltransf"/>
</dbReference>
<dbReference type="SUPFAM" id="SSF53335">
    <property type="entry name" value="S-adenosyl-L-methionine-dependent methyltransferases"/>
    <property type="match status" value="1"/>
</dbReference>
<dbReference type="PROSITE" id="PS51581">
    <property type="entry name" value="SAM_GTMT"/>
    <property type="match status" value="1"/>
</dbReference>
<evidence type="ECO:0000256" key="4">
    <source>
        <dbReference type="PROSITE-ProRule" id="PRU00914"/>
    </source>
</evidence>
<keyword evidence="5" id="KW-0812">Transmembrane</keyword>
<dbReference type="EMBL" id="HBHR01004705">
    <property type="protein sequence ID" value="CAD9859737.1"/>
    <property type="molecule type" value="Transcribed_RNA"/>
</dbReference>
<organism evidence="7">
    <name type="scientific">Fibrocapsa japonica</name>
    <dbReference type="NCBI Taxonomy" id="94617"/>
    <lineage>
        <taxon>Eukaryota</taxon>
        <taxon>Sar</taxon>
        <taxon>Stramenopiles</taxon>
        <taxon>Ochrophyta</taxon>
        <taxon>Raphidophyceae</taxon>
        <taxon>Chattonellales</taxon>
        <taxon>Chattonellaceae</taxon>
        <taxon>Fibrocapsa</taxon>
    </lineage>
</organism>
<dbReference type="Pfam" id="PF08241">
    <property type="entry name" value="Methyltransf_11"/>
    <property type="match status" value="1"/>
</dbReference>
<dbReference type="GO" id="GO:0032259">
    <property type="term" value="P:methylation"/>
    <property type="evidence" value="ECO:0007669"/>
    <property type="project" value="UniProtKB-UniRule"/>
</dbReference>
<dbReference type="PANTHER" id="PTHR44068">
    <property type="entry name" value="ZGC:194242"/>
    <property type="match status" value="1"/>
</dbReference>
<feature type="region of interest" description="SAM motif III" evidence="4">
    <location>
        <begin position="303"/>
        <end position="312"/>
    </location>
</feature>
<dbReference type="InterPro" id="IPR013216">
    <property type="entry name" value="Methyltransf_11"/>
</dbReference>
<feature type="region of interest" description="SAM motif I" evidence="4">
    <location>
        <begin position="213"/>
        <end position="222"/>
    </location>
</feature>
<dbReference type="GO" id="GO:0008757">
    <property type="term" value="F:S-adenosylmethionine-dependent methyltransferase activity"/>
    <property type="evidence" value="ECO:0007669"/>
    <property type="project" value="InterPro"/>
</dbReference>
<keyword evidence="1 4" id="KW-0489">Methyltransferase</keyword>
<dbReference type="PANTHER" id="PTHR44068:SF11">
    <property type="entry name" value="GERANYL DIPHOSPHATE 2-C-METHYLTRANSFERASE"/>
    <property type="match status" value="1"/>
</dbReference>
<comment type="similarity">
    <text evidence="4">Belongs to the class I-like SAM-binding methyltransferase superfamily. gTMT family.</text>
</comment>
<keyword evidence="2 4" id="KW-0808">Transferase</keyword>
<gene>
    <name evidence="7" type="ORF">FJAP1339_LOCUS2257</name>
</gene>
<keyword evidence="5" id="KW-1133">Transmembrane helix</keyword>
<evidence type="ECO:0000313" key="7">
    <source>
        <dbReference type="EMBL" id="CAD9859737.1"/>
    </source>
</evidence>
<dbReference type="CDD" id="cd02440">
    <property type="entry name" value="AdoMet_MTases"/>
    <property type="match status" value="1"/>
</dbReference>
<keyword evidence="5" id="KW-0472">Membrane</keyword>
<dbReference type="Gene3D" id="3.40.50.150">
    <property type="entry name" value="Vaccinia Virus protein VP39"/>
    <property type="match status" value="1"/>
</dbReference>